<evidence type="ECO:0000313" key="4">
    <source>
        <dbReference type="Proteomes" id="UP000514462"/>
    </source>
</evidence>
<evidence type="ECO:0000259" key="2">
    <source>
        <dbReference type="Pfam" id="PF01882"/>
    </source>
</evidence>
<dbReference type="EMBL" id="CP055904">
    <property type="protein sequence ID" value="QMR40543.1"/>
    <property type="molecule type" value="Genomic_DNA"/>
</dbReference>
<dbReference type="Pfam" id="PF01882">
    <property type="entry name" value="DUF58"/>
    <property type="match status" value="1"/>
</dbReference>
<proteinExistence type="predicted"/>
<dbReference type="RefSeq" id="WP_047039439.1">
    <property type="nucleotide sequence ID" value="NZ_CP055904.1"/>
</dbReference>
<protein>
    <submittedName>
        <fullName evidence="3">DUF58 domain-containing protein</fullName>
    </submittedName>
</protein>
<dbReference type="PANTHER" id="PTHR33608">
    <property type="entry name" value="BLL2464 PROTEIN"/>
    <property type="match status" value="1"/>
</dbReference>
<organism evidence="3 4">
    <name type="scientific">Klebsiella aerogenes</name>
    <name type="common">Enterobacter aerogenes</name>
    <dbReference type="NCBI Taxonomy" id="548"/>
    <lineage>
        <taxon>Bacteria</taxon>
        <taxon>Pseudomonadati</taxon>
        <taxon>Pseudomonadota</taxon>
        <taxon>Gammaproteobacteria</taxon>
        <taxon>Enterobacterales</taxon>
        <taxon>Enterobacteriaceae</taxon>
        <taxon>Klebsiella/Raoultella group</taxon>
        <taxon>Klebsiella</taxon>
    </lineage>
</organism>
<evidence type="ECO:0000256" key="1">
    <source>
        <dbReference type="SAM" id="MobiDB-lite"/>
    </source>
</evidence>
<feature type="domain" description="DUF58" evidence="2">
    <location>
        <begin position="51"/>
        <end position="272"/>
    </location>
</feature>
<dbReference type="InterPro" id="IPR002881">
    <property type="entry name" value="DUF58"/>
</dbReference>
<evidence type="ECO:0000313" key="3">
    <source>
        <dbReference type="EMBL" id="QMR40543.1"/>
    </source>
</evidence>
<dbReference type="Proteomes" id="UP000514462">
    <property type="component" value="Chromosome"/>
</dbReference>
<name>A0AAP9U5M1_KLEAE</name>
<dbReference type="PANTHER" id="PTHR33608:SF12">
    <property type="entry name" value="DUF58 DOMAIN-CONTAINING PROTEIN"/>
    <property type="match status" value="1"/>
</dbReference>
<gene>
    <name evidence="3" type="ORF">HV331_14030</name>
</gene>
<reference evidence="4" key="1">
    <citation type="submission" date="2020-06" db="EMBL/GenBank/DDBJ databases">
        <title>REHAB project genomes.</title>
        <authorList>
            <person name="Shaw L.P."/>
        </authorList>
    </citation>
    <scope>NUCLEOTIDE SEQUENCE [LARGE SCALE GENOMIC DNA]</scope>
    <source>
        <strain evidence="4">RHBSTW-00938</strain>
    </source>
</reference>
<sequence>MSDLCVNRQMLLDLASQARLMVNPPGQIPPGALSGERASRQQGRGLNFDSLRRYQPGDDIRMIDWQTTARLRTPWVRQYNEERERPVFLLVDQRLDMHFATRGQTKASAAAKTAALLAWRSHHDGDRLGSLVFNDTTLALHPCRAPRSTLPALLDDLTHYNQRLAQQYPLEPERTQTLSQALQRALSAIPRGAWVAILSDFHDLNAPAQALLAHLRRRCEVSAFVLFDDLHLRLPRSGTLAACYGGRSASVTLTSALSADIRQHIIGRLARQQQQLNQLGIRVNHLTVTQDLLRQLQKGL</sequence>
<dbReference type="AlphaFoldDB" id="A0AAP9U5M1"/>
<accession>A0AAP9U5M1</accession>
<feature type="region of interest" description="Disordered" evidence="1">
    <location>
        <begin position="23"/>
        <end position="46"/>
    </location>
</feature>